<dbReference type="EMBL" id="FUYR01000002">
    <property type="protein sequence ID" value="SKB74866.1"/>
    <property type="molecule type" value="Genomic_DNA"/>
</dbReference>
<organism evidence="5 6">
    <name type="scientific">Daejeonella lutea</name>
    <dbReference type="NCBI Taxonomy" id="572036"/>
    <lineage>
        <taxon>Bacteria</taxon>
        <taxon>Pseudomonadati</taxon>
        <taxon>Bacteroidota</taxon>
        <taxon>Sphingobacteriia</taxon>
        <taxon>Sphingobacteriales</taxon>
        <taxon>Sphingobacteriaceae</taxon>
        <taxon>Daejeonella</taxon>
    </lineage>
</organism>
<feature type="binding site" evidence="3">
    <location>
        <position position="157"/>
    </location>
    <ligand>
        <name>a divalent metal cation</name>
        <dbReference type="ChEBI" id="CHEBI:60240"/>
    </ligand>
</feature>
<feature type="binding site" evidence="3">
    <location>
        <position position="71"/>
    </location>
    <ligand>
        <name>a divalent metal cation</name>
        <dbReference type="ChEBI" id="CHEBI:60240"/>
    </ligand>
</feature>
<dbReference type="RefSeq" id="WP_170878448.1">
    <property type="nucleotide sequence ID" value="NZ_FUYR01000002.1"/>
</dbReference>
<dbReference type="InterPro" id="IPR034660">
    <property type="entry name" value="DinB/YfiT-like"/>
</dbReference>
<keyword evidence="6" id="KW-1185">Reference proteome</keyword>
<reference evidence="6" key="1">
    <citation type="submission" date="2017-02" db="EMBL/GenBank/DDBJ databases">
        <authorList>
            <person name="Varghese N."/>
            <person name="Submissions S."/>
        </authorList>
    </citation>
    <scope>NUCLEOTIDE SEQUENCE [LARGE SCALE GENOMIC DNA]</scope>
    <source>
        <strain evidence="6">DSM 22385</strain>
    </source>
</reference>
<keyword evidence="4" id="KW-0732">Signal</keyword>
<sequence length="178" mass="20104">MRYILCICGAIIFSSSLFGQGMTDEMIKGHMIADWERAKVYTKEYLDAMPEEGMGFKPTPDVRSFSEQMLHMSQGTIGLIVSGTGATPIFQGKALEKMDELKTKSALTQVVMQAYDFAIESIKNLDASRLSNIVRRGNYDATQYGWLNKAFEHQTHHRAQATIYLRLKGIKPPNEKLF</sequence>
<comment type="similarity">
    <text evidence="1">Belongs to the DinB family.</text>
</comment>
<feature type="chain" id="PRO_5010564108" evidence="4">
    <location>
        <begin position="20"/>
        <end position="178"/>
    </location>
</feature>
<evidence type="ECO:0000256" key="1">
    <source>
        <dbReference type="ARBA" id="ARBA00008635"/>
    </source>
</evidence>
<feature type="binding site" evidence="3">
    <location>
        <position position="153"/>
    </location>
    <ligand>
        <name>a divalent metal cation</name>
        <dbReference type="ChEBI" id="CHEBI:60240"/>
    </ligand>
</feature>
<evidence type="ECO:0000256" key="2">
    <source>
        <dbReference type="ARBA" id="ARBA00022723"/>
    </source>
</evidence>
<name>A0A1T5DTK7_9SPHI</name>
<feature type="signal peptide" evidence="4">
    <location>
        <begin position="1"/>
        <end position="19"/>
    </location>
</feature>
<dbReference type="SUPFAM" id="SSF109854">
    <property type="entry name" value="DinB/YfiT-like putative metalloenzymes"/>
    <property type="match status" value="1"/>
</dbReference>
<dbReference type="AlphaFoldDB" id="A0A1T5DTK7"/>
<dbReference type="Gene3D" id="1.20.120.450">
    <property type="entry name" value="dinb family like domain"/>
    <property type="match status" value="1"/>
</dbReference>
<gene>
    <name evidence="5" type="ORF">SAMN05661099_2583</name>
</gene>
<protein>
    <submittedName>
        <fullName evidence="5">Uncharacterized damage-inducible protein DinB (Forms a four-helix bundle)</fullName>
    </submittedName>
</protein>
<dbReference type="STRING" id="572036.SAMN05661099_2583"/>
<keyword evidence="2 3" id="KW-0479">Metal-binding</keyword>
<proteinExistence type="inferred from homology"/>
<dbReference type="InterPro" id="IPR007837">
    <property type="entry name" value="DinB"/>
</dbReference>
<evidence type="ECO:0000313" key="5">
    <source>
        <dbReference type="EMBL" id="SKB74866.1"/>
    </source>
</evidence>
<dbReference type="GO" id="GO:0046872">
    <property type="term" value="F:metal ion binding"/>
    <property type="evidence" value="ECO:0007669"/>
    <property type="project" value="UniProtKB-KW"/>
</dbReference>
<evidence type="ECO:0000313" key="6">
    <source>
        <dbReference type="Proteomes" id="UP000189981"/>
    </source>
</evidence>
<dbReference type="Proteomes" id="UP000189981">
    <property type="component" value="Unassembled WGS sequence"/>
</dbReference>
<evidence type="ECO:0000256" key="4">
    <source>
        <dbReference type="SAM" id="SignalP"/>
    </source>
</evidence>
<evidence type="ECO:0000256" key="3">
    <source>
        <dbReference type="PIRSR" id="PIRSR607837-1"/>
    </source>
</evidence>
<accession>A0A1T5DTK7</accession>
<dbReference type="Pfam" id="PF05163">
    <property type="entry name" value="DinB"/>
    <property type="match status" value="1"/>
</dbReference>